<dbReference type="GO" id="GO:0006508">
    <property type="term" value="P:proteolysis"/>
    <property type="evidence" value="ECO:0007669"/>
    <property type="project" value="UniProtKB-KW"/>
</dbReference>
<dbReference type="Pfam" id="PF02902">
    <property type="entry name" value="Peptidase_C48"/>
    <property type="match status" value="1"/>
</dbReference>
<name>A0AAJ7RSG3_CEPCN</name>
<evidence type="ECO:0000256" key="1">
    <source>
        <dbReference type="ARBA" id="ARBA00005234"/>
    </source>
</evidence>
<proteinExistence type="inferred from homology"/>
<dbReference type="InterPro" id="IPR038765">
    <property type="entry name" value="Papain-like_cys_pep_sf"/>
</dbReference>
<feature type="region of interest" description="Disordered" evidence="4">
    <location>
        <begin position="272"/>
        <end position="300"/>
    </location>
</feature>
<accession>A0AAJ7RSG3</accession>
<dbReference type="PANTHER" id="PTHR34718">
    <property type="entry name" value="PHD-TYPE DOMAIN-CONTAINING PROTEIN"/>
    <property type="match status" value="1"/>
</dbReference>
<dbReference type="PANTHER" id="PTHR34718:SF2">
    <property type="entry name" value="PHD-TYPE DOMAIN-CONTAINING PROTEIN"/>
    <property type="match status" value="1"/>
</dbReference>
<organism evidence="6 7">
    <name type="scientific">Cephus cinctus</name>
    <name type="common">Wheat stem sawfly</name>
    <dbReference type="NCBI Taxonomy" id="211228"/>
    <lineage>
        <taxon>Eukaryota</taxon>
        <taxon>Metazoa</taxon>
        <taxon>Ecdysozoa</taxon>
        <taxon>Arthropoda</taxon>
        <taxon>Hexapoda</taxon>
        <taxon>Insecta</taxon>
        <taxon>Pterygota</taxon>
        <taxon>Neoptera</taxon>
        <taxon>Endopterygota</taxon>
        <taxon>Hymenoptera</taxon>
        <taxon>Cephoidea</taxon>
        <taxon>Cephidae</taxon>
        <taxon>Cephus</taxon>
    </lineage>
</organism>
<feature type="region of interest" description="Disordered" evidence="4">
    <location>
        <begin position="194"/>
        <end position="247"/>
    </location>
</feature>
<keyword evidence="3" id="KW-0378">Hydrolase</keyword>
<comment type="similarity">
    <text evidence="1">Belongs to the peptidase C48 family.</text>
</comment>
<dbReference type="PROSITE" id="PS50600">
    <property type="entry name" value="ULP_PROTEASE"/>
    <property type="match status" value="1"/>
</dbReference>
<dbReference type="AlphaFoldDB" id="A0AAJ7RSG3"/>
<dbReference type="KEGG" id="ccin:112495108"/>
<feature type="compositionally biased region" description="Polar residues" evidence="4">
    <location>
        <begin position="275"/>
        <end position="291"/>
    </location>
</feature>
<dbReference type="InterPro" id="IPR003653">
    <property type="entry name" value="Peptidase_C48_C"/>
</dbReference>
<dbReference type="Gene3D" id="3.40.395.10">
    <property type="entry name" value="Adenoviral Proteinase, Chain A"/>
    <property type="match status" value="1"/>
</dbReference>
<evidence type="ECO:0000259" key="5">
    <source>
        <dbReference type="PROSITE" id="PS50600"/>
    </source>
</evidence>
<evidence type="ECO:0000313" key="7">
    <source>
        <dbReference type="RefSeq" id="XP_024945840.1"/>
    </source>
</evidence>
<evidence type="ECO:0000256" key="2">
    <source>
        <dbReference type="ARBA" id="ARBA00022670"/>
    </source>
</evidence>
<sequence length="300" mass="34069">MAALKQELDQKNVIATGHRLNDDHIDDFGRFIYSSHLINPIPQDRKHIQLLYSSSDLTDRRAPGGHWVCSYYDKKKLFIYDSLRAPTKRLHEHHRLVLEKLYPHLNLNVKSIVVFPLVDQQPNDKDCGVYAIAFAVTILFGLKPENVRYDSTQMRRHLLEMFESKRIEHFPGQSTDKNIVPTLKVVINRQKQSTKRALSRAKSENRETGSTSATDDYTDGFLTVTSRQKTSRPEDCGKGNNNSKKRGGVVTDTAVAFANTNRFSILNELDENANDSKSTLKQRVNGVNASTSEKKKDGQP</sequence>
<dbReference type="Proteomes" id="UP000694920">
    <property type="component" value="Unplaced"/>
</dbReference>
<feature type="domain" description="Ubiquitin-like protease family profile" evidence="5">
    <location>
        <begin position="1"/>
        <end position="138"/>
    </location>
</feature>
<dbReference type="RefSeq" id="XP_024945840.1">
    <property type="nucleotide sequence ID" value="XM_025090072.1"/>
</dbReference>
<dbReference type="SUPFAM" id="SSF54001">
    <property type="entry name" value="Cysteine proteinases"/>
    <property type="match status" value="1"/>
</dbReference>
<dbReference type="GO" id="GO:0008234">
    <property type="term" value="F:cysteine-type peptidase activity"/>
    <property type="evidence" value="ECO:0007669"/>
    <property type="project" value="InterPro"/>
</dbReference>
<dbReference type="GeneID" id="112495108"/>
<gene>
    <name evidence="7" type="primary">LOC112495108</name>
</gene>
<keyword evidence="6" id="KW-1185">Reference proteome</keyword>
<evidence type="ECO:0000256" key="3">
    <source>
        <dbReference type="ARBA" id="ARBA00022801"/>
    </source>
</evidence>
<keyword evidence="2" id="KW-0645">Protease</keyword>
<evidence type="ECO:0000256" key="4">
    <source>
        <dbReference type="SAM" id="MobiDB-lite"/>
    </source>
</evidence>
<protein>
    <submittedName>
        <fullName evidence="7">Uncharacterized protein LOC112495108</fullName>
    </submittedName>
</protein>
<evidence type="ECO:0000313" key="6">
    <source>
        <dbReference type="Proteomes" id="UP000694920"/>
    </source>
</evidence>
<reference evidence="7" key="1">
    <citation type="submission" date="2025-08" db="UniProtKB">
        <authorList>
            <consortium name="RefSeq"/>
        </authorList>
    </citation>
    <scope>IDENTIFICATION</scope>
</reference>